<dbReference type="AlphaFoldDB" id="A0A1D2N2G1"/>
<name>A0A1D2N2G1_ORCCI</name>
<evidence type="ECO:0000313" key="2">
    <source>
        <dbReference type="EMBL" id="ODM99462.1"/>
    </source>
</evidence>
<feature type="chain" id="PRO_5008904927" evidence="1">
    <location>
        <begin position="27"/>
        <end position="127"/>
    </location>
</feature>
<proteinExistence type="predicted"/>
<reference evidence="2 3" key="1">
    <citation type="journal article" date="2016" name="Genome Biol. Evol.">
        <title>Gene Family Evolution Reflects Adaptation to Soil Environmental Stressors in the Genome of the Collembolan Orchesella cincta.</title>
        <authorList>
            <person name="Faddeeva-Vakhrusheva A."/>
            <person name="Derks M.F."/>
            <person name="Anvar S.Y."/>
            <person name="Agamennone V."/>
            <person name="Suring W."/>
            <person name="Smit S."/>
            <person name="van Straalen N.M."/>
            <person name="Roelofs D."/>
        </authorList>
    </citation>
    <scope>NUCLEOTIDE SEQUENCE [LARGE SCALE GENOMIC DNA]</scope>
    <source>
        <tissue evidence="2">Mixed pool</tissue>
    </source>
</reference>
<gene>
    <name evidence="2" type="ORF">Ocin01_07216</name>
</gene>
<organism evidence="2 3">
    <name type="scientific">Orchesella cincta</name>
    <name type="common">Springtail</name>
    <name type="synonym">Podura cincta</name>
    <dbReference type="NCBI Taxonomy" id="48709"/>
    <lineage>
        <taxon>Eukaryota</taxon>
        <taxon>Metazoa</taxon>
        <taxon>Ecdysozoa</taxon>
        <taxon>Arthropoda</taxon>
        <taxon>Hexapoda</taxon>
        <taxon>Collembola</taxon>
        <taxon>Entomobryomorpha</taxon>
        <taxon>Entomobryoidea</taxon>
        <taxon>Orchesellidae</taxon>
        <taxon>Orchesellinae</taxon>
        <taxon>Orchesella</taxon>
    </lineage>
</organism>
<evidence type="ECO:0000256" key="1">
    <source>
        <dbReference type="SAM" id="SignalP"/>
    </source>
</evidence>
<protein>
    <submittedName>
        <fullName evidence="2">Uncharacterized protein</fullName>
    </submittedName>
</protein>
<keyword evidence="3" id="KW-1185">Reference proteome</keyword>
<evidence type="ECO:0000313" key="3">
    <source>
        <dbReference type="Proteomes" id="UP000094527"/>
    </source>
</evidence>
<accession>A0A1D2N2G1</accession>
<keyword evidence="1" id="KW-0732">Signal</keyword>
<comment type="caution">
    <text evidence="2">The sequence shown here is derived from an EMBL/GenBank/DDBJ whole genome shotgun (WGS) entry which is preliminary data.</text>
</comment>
<dbReference type="Proteomes" id="UP000094527">
    <property type="component" value="Unassembled WGS sequence"/>
</dbReference>
<feature type="signal peptide" evidence="1">
    <location>
        <begin position="1"/>
        <end position="26"/>
    </location>
</feature>
<dbReference type="EMBL" id="LJIJ01000280">
    <property type="protein sequence ID" value="ODM99462.1"/>
    <property type="molecule type" value="Genomic_DNA"/>
</dbReference>
<sequence>MRKDKLCFSVCVIFAMLLTLTTICHSNFQYPNRIGISDQRRNFRNFSQQHKPFNSSLYSFSLINGLTKQRKSRSGKCHSHEHCQEHRSEKRSITNVSTVTSVNVEGIVRVVDFAFTLADISDYPKIT</sequence>